<reference evidence="1 2" key="1">
    <citation type="submission" date="2019-07" db="EMBL/GenBank/DDBJ databases">
        <title>De Novo Assembly of kiwifruit Actinidia rufa.</title>
        <authorList>
            <person name="Sugita-Konishi S."/>
            <person name="Sato K."/>
            <person name="Mori E."/>
            <person name="Abe Y."/>
            <person name="Kisaki G."/>
            <person name="Hamano K."/>
            <person name="Suezawa K."/>
            <person name="Otani M."/>
            <person name="Fukuda T."/>
            <person name="Manabe T."/>
            <person name="Gomi K."/>
            <person name="Tabuchi M."/>
            <person name="Akimitsu K."/>
            <person name="Kataoka I."/>
        </authorList>
    </citation>
    <scope>NUCLEOTIDE SEQUENCE [LARGE SCALE GENOMIC DNA]</scope>
    <source>
        <strain evidence="2">cv. Fuchu</strain>
    </source>
</reference>
<gene>
    <name evidence="1" type="ORF">Acr_27g0000180</name>
</gene>
<evidence type="ECO:0000313" key="2">
    <source>
        <dbReference type="Proteomes" id="UP000585474"/>
    </source>
</evidence>
<evidence type="ECO:0000313" key="1">
    <source>
        <dbReference type="EMBL" id="GFZ18279.1"/>
    </source>
</evidence>
<protein>
    <submittedName>
        <fullName evidence="1">Uncharacterized protein</fullName>
    </submittedName>
</protein>
<organism evidence="1 2">
    <name type="scientific">Actinidia rufa</name>
    <dbReference type="NCBI Taxonomy" id="165716"/>
    <lineage>
        <taxon>Eukaryota</taxon>
        <taxon>Viridiplantae</taxon>
        <taxon>Streptophyta</taxon>
        <taxon>Embryophyta</taxon>
        <taxon>Tracheophyta</taxon>
        <taxon>Spermatophyta</taxon>
        <taxon>Magnoliopsida</taxon>
        <taxon>eudicotyledons</taxon>
        <taxon>Gunneridae</taxon>
        <taxon>Pentapetalae</taxon>
        <taxon>asterids</taxon>
        <taxon>Ericales</taxon>
        <taxon>Actinidiaceae</taxon>
        <taxon>Actinidia</taxon>
    </lineage>
</organism>
<dbReference type="AlphaFoldDB" id="A0A7J0H5E3"/>
<comment type="caution">
    <text evidence="1">The sequence shown here is derived from an EMBL/GenBank/DDBJ whole genome shotgun (WGS) entry which is preliminary data.</text>
</comment>
<accession>A0A7J0H5E3</accession>
<name>A0A7J0H5E3_9ERIC</name>
<dbReference type="OrthoDB" id="341421at2759"/>
<dbReference type="EMBL" id="BJWL01000027">
    <property type="protein sequence ID" value="GFZ18279.1"/>
    <property type="molecule type" value="Genomic_DNA"/>
</dbReference>
<dbReference type="Proteomes" id="UP000585474">
    <property type="component" value="Unassembled WGS sequence"/>
</dbReference>
<sequence>MLRESRRCKYGLVEDGMSLLEFRCLTSVEHFIYFNSLCKKKRVQSLDRSGSLKGSHCCFKMGKGRKEAQGTKGKTSLQWKGKAKLHFKVYQAGVASGTGWVAPCFIDNGRQWNRVEAEGSRGRSAGSFAALQWHFHLGGSFDLLVCLSENGGELIVMMELSGKGSLQGGYFFVENKETQVLLLPWVLVYDPEGRSLSCSLEDNSGGGGVSDCRALLAMSPGQKGFCERFCNYRESKSYLMMVHMRLHYIDSNEAVCFEDGCHMSSWTNHMVRGTWLSKNHELFHYGLPSPLLDHFRRACSPVIETDVHTFALPLKTCWKPFGEINPDDRLVEYEARMAHALKISRSIIQPGHSENVERSGDGLHRC</sequence>
<keyword evidence="2" id="KW-1185">Reference proteome</keyword>
<proteinExistence type="predicted"/>